<dbReference type="Proteomes" id="UP000243876">
    <property type="component" value="Unassembled WGS sequence"/>
</dbReference>
<evidence type="ECO:0000256" key="9">
    <source>
        <dbReference type="ARBA" id="ARBA00023242"/>
    </source>
</evidence>
<dbReference type="PANTHER" id="PTHR24056">
    <property type="entry name" value="CELL DIVISION PROTEIN KINASE"/>
    <property type="match status" value="1"/>
</dbReference>
<dbReference type="GO" id="GO:0004693">
    <property type="term" value="F:cyclin-dependent protein serine/threonine kinase activity"/>
    <property type="evidence" value="ECO:0007669"/>
    <property type="project" value="TreeGrafter"/>
</dbReference>
<feature type="region of interest" description="Disordered" evidence="11">
    <location>
        <begin position="146"/>
        <end position="166"/>
    </location>
</feature>
<dbReference type="SUPFAM" id="SSF56112">
    <property type="entry name" value="Protein kinase-like (PK-like)"/>
    <property type="match status" value="1"/>
</dbReference>
<keyword evidence="6" id="KW-0547">Nucleotide-binding</keyword>
<dbReference type="Gene3D" id="3.30.200.20">
    <property type="entry name" value="Phosphorylase Kinase, domain 1"/>
    <property type="match status" value="1"/>
</dbReference>
<dbReference type="InterPro" id="IPR050108">
    <property type="entry name" value="CDK"/>
</dbReference>
<accession>A0A0D6EMQ3</accession>
<evidence type="ECO:0000256" key="3">
    <source>
        <dbReference type="ARBA" id="ARBA00012409"/>
    </source>
</evidence>
<dbReference type="OrthoDB" id="28397at2759"/>
<evidence type="ECO:0000313" key="14">
    <source>
        <dbReference type="Proteomes" id="UP000243876"/>
    </source>
</evidence>
<sequence length="717" mass="77342">MLSSSAPSELYSSHGLELEFAGDDDELSANRPSPTARPKTRLRHRLPPRSRPTPSPSAPSSPPPPPPLDCNGSHPAYPVPPPAPYHIGNPARSLSANIVTDSPATSTAVGAGRPATPVGMSGYAGLLNPSTTRTAVGSEERWVREPEAAADAMEVDVEEGETRDEGKVHSFIGASHISEYTLQEKLGEGTFGVVWKGVRGKVDAKGKAVAREEDDAEDEAMVKRGLRVRKGDVVALKQIIFHNEGDGMPITSIREIRILKMLNHPNVVPVVDMALDPGPSSLPPLLSSMVVLTIGCALFAGDPAKFDVGKTFMVFPYMDHDLAGLLENPRVKLEVEHVKQYSKQLLEGTAYLHKNSILHRDMKAANLLISNAGTLMIADFGLARSMEKADSSKEYTSCVVTRWYRPPELLLGERRYHAPVDMWGVGCILLEMFKKSPIFPGTSDLDQAVRIFSMCGPPTDETMPGWRTLPGVEGIDKSHQDWAKTGRSVRAEGTHAAGDDFGDLLDKILVLDPKRRLTAVEALDHDWFWTEPFPTEPSRMPQYTASHEYDRRKRIENQHAVFGTVPGMQPMARPQQQAFPATAGGFIPPPPPPPMGMKYPAPGPPVGAFNGPPHPIPVYNGPSQQPMMPSSGMRPPYGGGPAGPRGPGPGPGSYHQSYAAPERAPVQTLGNGGGLPYGRGPPPMHDSSRPNWMPQGSSGAPGGGGGKVNLNRFKKRH</sequence>
<evidence type="ECO:0000256" key="4">
    <source>
        <dbReference type="ARBA" id="ARBA00022527"/>
    </source>
</evidence>
<evidence type="ECO:0000256" key="6">
    <source>
        <dbReference type="ARBA" id="ARBA00022741"/>
    </source>
</evidence>
<dbReference type="PANTHER" id="PTHR24056:SF233">
    <property type="entry name" value="CYCLIN-DEPENDENT KINASE 9"/>
    <property type="match status" value="1"/>
</dbReference>
<feature type="domain" description="Protein kinase" evidence="12">
    <location>
        <begin position="180"/>
        <end position="528"/>
    </location>
</feature>
<feature type="compositionally biased region" description="Basic residues" evidence="11">
    <location>
        <begin position="38"/>
        <end position="48"/>
    </location>
</feature>
<dbReference type="GO" id="GO:0005524">
    <property type="term" value="F:ATP binding"/>
    <property type="evidence" value="ECO:0007669"/>
    <property type="project" value="UniProtKB-KW"/>
</dbReference>
<keyword evidence="9" id="KW-0539">Nucleus</keyword>
<dbReference type="PROSITE" id="PS00108">
    <property type="entry name" value="PROTEIN_KINASE_ST"/>
    <property type="match status" value="1"/>
</dbReference>
<protein>
    <recommendedName>
        <fullName evidence="3">[RNA-polymerase]-subunit kinase</fullName>
        <ecNumber evidence="3">2.7.11.23</ecNumber>
    </recommendedName>
</protein>
<keyword evidence="14" id="KW-1185">Reference proteome</keyword>
<dbReference type="FunFam" id="1.10.510.10:FF:000415">
    <property type="entry name" value="CMGC/CDK/CRK7 protein kinase, variant"/>
    <property type="match status" value="1"/>
</dbReference>
<evidence type="ECO:0000313" key="13">
    <source>
        <dbReference type="EMBL" id="CEQ41322.1"/>
    </source>
</evidence>
<dbReference type="EC" id="2.7.11.23" evidence="3"/>
<name>A0A0D6EMQ3_SPOSA</name>
<feature type="compositionally biased region" description="Low complexity" evidence="11">
    <location>
        <begin position="1"/>
        <end position="13"/>
    </location>
</feature>
<organism evidence="13 14">
    <name type="scientific">Sporidiobolus salmonicolor</name>
    <name type="common">Yeast-like fungus</name>
    <name type="synonym">Sporobolomyces salmonicolor</name>
    <dbReference type="NCBI Taxonomy" id="5005"/>
    <lineage>
        <taxon>Eukaryota</taxon>
        <taxon>Fungi</taxon>
        <taxon>Dikarya</taxon>
        <taxon>Basidiomycota</taxon>
        <taxon>Pucciniomycotina</taxon>
        <taxon>Microbotryomycetes</taxon>
        <taxon>Sporidiobolales</taxon>
        <taxon>Sporidiobolaceae</taxon>
        <taxon>Sporobolomyces</taxon>
    </lineage>
</organism>
<dbReference type="Pfam" id="PF00069">
    <property type="entry name" value="Pkinase"/>
    <property type="match status" value="1"/>
</dbReference>
<feature type="compositionally biased region" description="Pro residues" evidence="11">
    <location>
        <begin position="49"/>
        <end position="68"/>
    </location>
</feature>
<comment type="similarity">
    <text evidence="2">Belongs to the protein kinase superfamily. CMGC Ser/Thr protein kinase family. CDC2/CDKX subfamily.</text>
</comment>
<dbReference type="GO" id="GO:0005634">
    <property type="term" value="C:nucleus"/>
    <property type="evidence" value="ECO:0007669"/>
    <property type="project" value="UniProtKB-SubCell"/>
</dbReference>
<feature type="region of interest" description="Disordered" evidence="11">
    <location>
        <begin position="612"/>
        <end position="717"/>
    </location>
</feature>
<dbReference type="SMART" id="SM00220">
    <property type="entry name" value="S_TKc"/>
    <property type="match status" value="1"/>
</dbReference>
<evidence type="ECO:0000256" key="11">
    <source>
        <dbReference type="SAM" id="MobiDB-lite"/>
    </source>
</evidence>
<keyword evidence="7" id="KW-0418">Kinase</keyword>
<evidence type="ECO:0000256" key="10">
    <source>
        <dbReference type="ARBA" id="ARBA00049280"/>
    </source>
</evidence>
<dbReference type="InterPro" id="IPR011009">
    <property type="entry name" value="Kinase-like_dom_sf"/>
</dbReference>
<dbReference type="InterPro" id="IPR008271">
    <property type="entry name" value="Ser/Thr_kinase_AS"/>
</dbReference>
<evidence type="ECO:0000256" key="5">
    <source>
        <dbReference type="ARBA" id="ARBA00022679"/>
    </source>
</evidence>
<keyword evidence="8" id="KW-0067">ATP-binding</keyword>
<keyword evidence="5" id="KW-0808">Transferase</keyword>
<dbReference type="EMBL" id="CENE01000013">
    <property type="protein sequence ID" value="CEQ41322.1"/>
    <property type="molecule type" value="Genomic_DNA"/>
</dbReference>
<evidence type="ECO:0000256" key="8">
    <source>
        <dbReference type="ARBA" id="ARBA00022840"/>
    </source>
</evidence>
<evidence type="ECO:0000256" key="7">
    <source>
        <dbReference type="ARBA" id="ARBA00022777"/>
    </source>
</evidence>
<comment type="catalytic activity">
    <reaction evidence="10">
        <text>[DNA-directed RNA polymerase] + ATP = phospho-[DNA-directed RNA polymerase] + ADP + H(+)</text>
        <dbReference type="Rhea" id="RHEA:10216"/>
        <dbReference type="Rhea" id="RHEA-COMP:11321"/>
        <dbReference type="Rhea" id="RHEA-COMP:11322"/>
        <dbReference type="ChEBI" id="CHEBI:15378"/>
        <dbReference type="ChEBI" id="CHEBI:30616"/>
        <dbReference type="ChEBI" id="CHEBI:43176"/>
        <dbReference type="ChEBI" id="CHEBI:68546"/>
        <dbReference type="ChEBI" id="CHEBI:456216"/>
        <dbReference type="EC" id="2.7.11.23"/>
    </reaction>
</comment>
<feature type="compositionally biased region" description="Acidic residues" evidence="11">
    <location>
        <begin position="153"/>
        <end position="162"/>
    </location>
</feature>
<dbReference type="AlphaFoldDB" id="A0A0D6EMQ3"/>
<comment type="subcellular location">
    <subcellularLocation>
        <location evidence="1">Nucleus</location>
    </subcellularLocation>
</comment>
<evidence type="ECO:0000256" key="2">
    <source>
        <dbReference type="ARBA" id="ARBA00006485"/>
    </source>
</evidence>
<reference evidence="14" key="1">
    <citation type="submission" date="2015-02" db="EMBL/GenBank/DDBJ databases">
        <authorList>
            <person name="Gon?alves P."/>
        </authorList>
    </citation>
    <scope>NUCLEOTIDE SEQUENCE [LARGE SCALE GENOMIC DNA]</scope>
</reference>
<feature type="region of interest" description="Disordered" evidence="11">
    <location>
        <begin position="1"/>
        <end position="84"/>
    </location>
</feature>
<proteinExistence type="inferred from homology"/>
<evidence type="ECO:0000256" key="1">
    <source>
        <dbReference type="ARBA" id="ARBA00004123"/>
    </source>
</evidence>
<dbReference type="Gene3D" id="1.10.510.10">
    <property type="entry name" value="Transferase(Phosphotransferase) domain 1"/>
    <property type="match status" value="1"/>
</dbReference>
<evidence type="ECO:0000259" key="12">
    <source>
        <dbReference type="PROSITE" id="PS50011"/>
    </source>
</evidence>
<dbReference type="GO" id="GO:0008353">
    <property type="term" value="F:RNA polymerase II CTD heptapeptide repeat kinase activity"/>
    <property type="evidence" value="ECO:0007669"/>
    <property type="project" value="UniProtKB-EC"/>
</dbReference>
<dbReference type="InterPro" id="IPR000719">
    <property type="entry name" value="Prot_kinase_dom"/>
</dbReference>
<keyword evidence="4" id="KW-0723">Serine/threonine-protein kinase</keyword>
<dbReference type="PROSITE" id="PS50011">
    <property type="entry name" value="PROTEIN_KINASE_DOM"/>
    <property type="match status" value="1"/>
</dbReference>
<gene>
    <name evidence="13" type="primary">SPOSA6832_03022</name>
</gene>